<dbReference type="Proteomes" id="UP000243876">
    <property type="component" value="Unassembled WGS sequence"/>
</dbReference>
<dbReference type="SUPFAM" id="SSF55856">
    <property type="entry name" value="Cytochrome b5-like heme/steroid binding domain"/>
    <property type="match status" value="1"/>
</dbReference>
<keyword evidence="7" id="KW-1133">Transmembrane helix</keyword>
<keyword evidence="10" id="KW-1185">Reference proteome</keyword>
<evidence type="ECO:0000256" key="1">
    <source>
        <dbReference type="ARBA" id="ARBA00004240"/>
    </source>
</evidence>
<feature type="domain" description="Cytochrome b5 heme-binding" evidence="8">
    <location>
        <begin position="70"/>
        <end position="170"/>
    </location>
</feature>
<feature type="transmembrane region" description="Helical" evidence="7">
    <location>
        <begin position="12"/>
        <end position="33"/>
    </location>
</feature>
<dbReference type="Pfam" id="PF00173">
    <property type="entry name" value="Cyt-b5"/>
    <property type="match status" value="1"/>
</dbReference>
<dbReference type="FunFam" id="3.10.120.10:FF:000003">
    <property type="entry name" value="membrane-associated progesterone receptor component 1"/>
    <property type="match status" value="1"/>
</dbReference>
<feature type="non-terminal residue" evidence="9">
    <location>
        <position position="1"/>
    </location>
</feature>
<evidence type="ECO:0000256" key="2">
    <source>
        <dbReference type="ARBA" id="ARBA00022617"/>
    </source>
</evidence>
<dbReference type="PANTHER" id="PTHR10281:SF72">
    <property type="entry name" value="NEUDESIN"/>
    <property type="match status" value="1"/>
</dbReference>
<dbReference type="AlphaFoldDB" id="A0A0D6EPX2"/>
<accession>A0A0D6EPX2</accession>
<keyword evidence="7" id="KW-0812">Transmembrane</keyword>
<evidence type="ECO:0000256" key="5">
    <source>
        <dbReference type="ARBA" id="ARBA00023004"/>
    </source>
</evidence>
<dbReference type="PANTHER" id="PTHR10281">
    <property type="entry name" value="MEMBRANE-ASSOCIATED PROGESTERONE RECEPTOR COMPONENT-RELATED"/>
    <property type="match status" value="1"/>
</dbReference>
<reference evidence="10" key="1">
    <citation type="submission" date="2015-02" db="EMBL/GenBank/DDBJ databases">
        <authorList>
            <person name="Gon?alves P."/>
        </authorList>
    </citation>
    <scope>NUCLEOTIDE SEQUENCE [LARGE SCALE GENOMIC DNA]</scope>
</reference>
<evidence type="ECO:0000256" key="6">
    <source>
        <dbReference type="ARBA" id="ARBA00038357"/>
    </source>
</evidence>
<keyword evidence="4" id="KW-0256">Endoplasmic reticulum</keyword>
<dbReference type="GO" id="GO:0020037">
    <property type="term" value="F:heme binding"/>
    <property type="evidence" value="ECO:0007669"/>
    <property type="project" value="UniProtKB-ARBA"/>
</dbReference>
<evidence type="ECO:0000313" key="9">
    <source>
        <dbReference type="EMBL" id="CEQ41994.1"/>
    </source>
</evidence>
<dbReference type="InterPro" id="IPR050577">
    <property type="entry name" value="MAPR/NEUFC/NENF-like"/>
</dbReference>
<dbReference type="SMART" id="SM01117">
    <property type="entry name" value="Cyt-b5"/>
    <property type="match status" value="1"/>
</dbReference>
<protein>
    <submittedName>
        <fullName evidence="9">SPOSA6832_03748-mRNA-1:cds</fullName>
    </submittedName>
</protein>
<evidence type="ECO:0000256" key="7">
    <source>
        <dbReference type="SAM" id="Phobius"/>
    </source>
</evidence>
<name>A0A0D6EPX2_SPOSA</name>
<gene>
    <name evidence="9" type="primary">SPOSA6832_03748</name>
</gene>
<sequence length="171" mass="19185">MHSLTSLLPAPLASLAANPLNLFLVLVLVYLVLSLLPSTPLPPTHPLPSSPSSYNWRPASHPPALLWRQWTPAELRGYDGTEQGEERGRILFAIRRKVYDVTTGRDFYGPGGPYAIFAGRDASRGLAKQSFEPEMLSPLEEPIDALEDLTQSEWDNLRDWEGHFNNKYIQC</sequence>
<dbReference type="GO" id="GO:0005783">
    <property type="term" value="C:endoplasmic reticulum"/>
    <property type="evidence" value="ECO:0007669"/>
    <property type="project" value="UniProtKB-SubCell"/>
</dbReference>
<proteinExistence type="inferred from homology"/>
<dbReference type="GO" id="GO:0046872">
    <property type="term" value="F:metal ion binding"/>
    <property type="evidence" value="ECO:0007669"/>
    <property type="project" value="UniProtKB-KW"/>
</dbReference>
<organism evidence="9 10">
    <name type="scientific">Sporidiobolus salmonicolor</name>
    <name type="common">Yeast-like fungus</name>
    <name type="synonym">Sporobolomyces salmonicolor</name>
    <dbReference type="NCBI Taxonomy" id="5005"/>
    <lineage>
        <taxon>Eukaryota</taxon>
        <taxon>Fungi</taxon>
        <taxon>Dikarya</taxon>
        <taxon>Basidiomycota</taxon>
        <taxon>Pucciniomycotina</taxon>
        <taxon>Microbotryomycetes</taxon>
        <taxon>Sporidiobolales</taxon>
        <taxon>Sporidiobolaceae</taxon>
        <taxon>Sporobolomyces</taxon>
    </lineage>
</organism>
<dbReference type="Gene3D" id="3.10.120.10">
    <property type="entry name" value="Cytochrome b5-like heme/steroid binding domain"/>
    <property type="match status" value="1"/>
</dbReference>
<evidence type="ECO:0000259" key="8">
    <source>
        <dbReference type="SMART" id="SM01117"/>
    </source>
</evidence>
<dbReference type="GO" id="GO:0016020">
    <property type="term" value="C:membrane"/>
    <property type="evidence" value="ECO:0007669"/>
    <property type="project" value="TreeGrafter"/>
</dbReference>
<keyword evidence="7" id="KW-0472">Membrane</keyword>
<keyword evidence="2" id="KW-0349">Heme</keyword>
<evidence type="ECO:0000256" key="4">
    <source>
        <dbReference type="ARBA" id="ARBA00022824"/>
    </source>
</evidence>
<dbReference type="OrthoDB" id="547796at2759"/>
<evidence type="ECO:0000256" key="3">
    <source>
        <dbReference type="ARBA" id="ARBA00022723"/>
    </source>
</evidence>
<feature type="non-terminal residue" evidence="9">
    <location>
        <position position="171"/>
    </location>
</feature>
<comment type="subcellular location">
    <subcellularLocation>
        <location evidence="1">Endoplasmic reticulum</location>
    </subcellularLocation>
</comment>
<keyword evidence="5" id="KW-0408">Iron</keyword>
<comment type="similarity">
    <text evidence="6">Belongs to the cytochrome b5 family. MAPR subfamily.</text>
</comment>
<evidence type="ECO:0000313" key="10">
    <source>
        <dbReference type="Proteomes" id="UP000243876"/>
    </source>
</evidence>
<dbReference type="InterPro" id="IPR036400">
    <property type="entry name" value="Cyt_B5-like_heme/steroid_sf"/>
</dbReference>
<dbReference type="EMBL" id="CENE01000019">
    <property type="protein sequence ID" value="CEQ41994.1"/>
    <property type="molecule type" value="Genomic_DNA"/>
</dbReference>
<keyword evidence="3" id="KW-0479">Metal-binding</keyword>
<dbReference type="InterPro" id="IPR001199">
    <property type="entry name" value="Cyt_B5-like_heme/steroid-bd"/>
</dbReference>